<sequence length="81" mass="8404">MGKLMLVVGGIALVALMAGAREPQDVRPALAPQFAAMDARAECVGRGVAYYRAIGSYPRLSGGADAASTAYDLCQRSPLAF</sequence>
<feature type="signal peptide" evidence="1">
    <location>
        <begin position="1"/>
        <end position="20"/>
    </location>
</feature>
<name>A0A3N1MH37_9PROT</name>
<organism evidence="2 3">
    <name type="scientific">Stella humosa</name>
    <dbReference type="NCBI Taxonomy" id="94"/>
    <lineage>
        <taxon>Bacteria</taxon>
        <taxon>Pseudomonadati</taxon>
        <taxon>Pseudomonadota</taxon>
        <taxon>Alphaproteobacteria</taxon>
        <taxon>Rhodospirillales</taxon>
        <taxon>Stellaceae</taxon>
        <taxon>Stella</taxon>
    </lineage>
</organism>
<feature type="chain" id="PRO_5018108810" evidence="1">
    <location>
        <begin position="21"/>
        <end position="81"/>
    </location>
</feature>
<gene>
    <name evidence="2" type="ORF">EDC65_2275</name>
</gene>
<evidence type="ECO:0000256" key="1">
    <source>
        <dbReference type="SAM" id="SignalP"/>
    </source>
</evidence>
<dbReference type="Proteomes" id="UP000278222">
    <property type="component" value="Unassembled WGS sequence"/>
</dbReference>
<evidence type="ECO:0000313" key="2">
    <source>
        <dbReference type="EMBL" id="ROQ00476.1"/>
    </source>
</evidence>
<comment type="caution">
    <text evidence="2">The sequence shown here is derived from an EMBL/GenBank/DDBJ whole genome shotgun (WGS) entry which is preliminary data.</text>
</comment>
<accession>A0A3N1MH37</accession>
<dbReference type="EMBL" id="RJKX01000013">
    <property type="protein sequence ID" value="ROQ00476.1"/>
    <property type="molecule type" value="Genomic_DNA"/>
</dbReference>
<dbReference type="RefSeq" id="WP_123689751.1">
    <property type="nucleotide sequence ID" value="NZ_AP019700.1"/>
</dbReference>
<keyword evidence="1" id="KW-0732">Signal</keyword>
<protein>
    <submittedName>
        <fullName evidence="2">Uncharacterized protein</fullName>
    </submittedName>
</protein>
<dbReference type="AlphaFoldDB" id="A0A3N1MH37"/>
<proteinExistence type="predicted"/>
<keyword evidence="3" id="KW-1185">Reference proteome</keyword>
<reference evidence="2 3" key="1">
    <citation type="submission" date="2018-11" db="EMBL/GenBank/DDBJ databases">
        <title>Genomic Encyclopedia of Type Strains, Phase IV (KMG-IV): sequencing the most valuable type-strain genomes for metagenomic binning, comparative biology and taxonomic classification.</title>
        <authorList>
            <person name="Goeker M."/>
        </authorList>
    </citation>
    <scope>NUCLEOTIDE SEQUENCE [LARGE SCALE GENOMIC DNA]</scope>
    <source>
        <strain evidence="2 3">DSM 5900</strain>
    </source>
</reference>
<evidence type="ECO:0000313" key="3">
    <source>
        <dbReference type="Proteomes" id="UP000278222"/>
    </source>
</evidence>